<evidence type="ECO:0000313" key="2">
    <source>
        <dbReference type="EMBL" id="TVT54522.1"/>
    </source>
</evidence>
<protein>
    <submittedName>
        <fullName evidence="2">DUF3617 family protein</fullName>
    </submittedName>
</protein>
<sequence>MRYRYTLTSILLLMAFNAQAEGIKITPGKWQIQLTSTMSMMPQPMTKTMEECITADQLSPAELMKDSGNCKVSDVKSTSSDLTWNMVCKNHGGEMAGTGHFTSAGSQMNGSMDMAMNMNGQALKIQTKWNGKRLGACK</sequence>
<keyword evidence="1" id="KW-0732">Signal</keyword>
<dbReference type="EMBL" id="VMRY01000041">
    <property type="protein sequence ID" value="TVT54522.1"/>
    <property type="molecule type" value="Genomic_DNA"/>
</dbReference>
<comment type="caution">
    <text evidence="2">The sequence shown here is derived from an EMBL/GenBank/DDBJ whole genome shotgun (WGS) entry which is preliminary data.</text>
</comment>
<feature type="chain" id="PRO_5022224615" evidence="1">
    <location>
        <begin position="21"/>
        <end position="138"/>
    </location>
</feature>
<feature type="signal peptide" evidence="1">
    <location>
        <begin position="1"/>
        <end position="20"/>
    </location>
</feature>
<accession>A0A558D0I5</accession>
<dbReference type="AlphaFoldDB" id="A0A558D0I5"/>
<reference evidence="2 3" key="1">
    <citation type="submission" date="2019-07" db="EMBL/GenBank/DDBJ databases">
        <title>The pathways for chlorine oxyanion respiration interact through the shared metabolite chlorate.</title>
        <authorList>
            <person name="Barnum T.P."/>
            <person name="Cheng Y."/>
            <person name="Hill K.A."/>
            <person name="Lucas L.N."/>
            <person name="Carlson H.K."/>
            <person name="Coates J.D."/>
        </authorList>
    </citation>
    <scope>NUCLEOTIDE SEQUENCE [LARGE SCALE GENOMIC DNA]</scope>
    <source>
        <strain evidence="2">BK-3</strain>
    </source>
</reference>
<dbReference type="InterPro" id="IPR022061">
    <property type="entry name" value="DUF3617"/>
</dbReference>
<proteinExistence type="predicted"/>
<name>A0A558D0I5_9GAMM</name>
<evidence type="ECO:0000256" key="1">
    <source>
        <dbReference type="SAM" id="SignalP"/>
    </source>
</evidence>
<evidence type="ECO:0000313" key="3">
    <source>
        <dbReference type="Proteomes" id="UP000317355"/>
    </source>
</evidence>
<dbReference type="Pfam" id="PF12276">
    <property type="entry name" value="DUF3617"/>
    <property type="match status" value="1"/>
</dbReference>
<gene>
    <name evidence="2" type="ORF">FHK82_10010</name>
</gene>
<dbReference type="Proteomes" id="UP000317355">
    <property type="component" value="Unassembled WGS sequence"/>
</dbReference>
<organism evidence="2 3">
    <name type="scientific">Sedimenticola thiotaurini</name>
    <dbReference type="NCBI Taxonomy" id="1543721"/>
    <lineage>
        <taxon>Bacteria</taxon>
        <taxon>Pseudomonadati</taxon>
        <taxon>Pseudomonadota</taxon>
        <taxon>Gammaproteobacteria</taxon>
        <taxon>Chromatiales</taxon>
        <taxon>Sedimenticolaceae</taxon>
        <taxon>Sedimenticola</taxon>
    </lineage>
</organism>